<dbReference type="AlphaFoldDB" id="A0A0B6YTP3"/>
<feature type="non-terminal residue" evidence="2">
    <location>
        <position position="1"/>
    </location>
</feature>
<protein>
    <submittedName>
        <fullName evidence="2">Uncharacterized protein</fullName>
    </submittedName>
</protein>
<feature type="region of interest" description="Disordered" evidence="1">
    <location>
        <begin position="1"/>
        <end position="29"/>
    </location>
</feature>
<sequence>PDLGIPVTQQKPQGPFPEVSASPRKPVPVRKTASLSPLKMSSKFVSESSIQKNLVLEHTKVMPSDFFQCSNQSSPVRCNETYSSSSLNQVSGTAHYKFQQQSRESLISPKSDPGLFRKT</sequence>
<organism evidence="2">
    <name type="scientific">Arion vulgaris</name>
    <dbReference type="NCBI Taxonomy" id="1028688"/>
    <lineage>
        <taxon>Eukaryota</taxon>
        <taxon>Metazoa</taxon>
        <taxon>Spiralia</taxon>
        <taxon>Lophotrochozoa</taxon>
        <taxon>Mollusca</taxon>
        <taxon>Gastropoda</taxon>
        <taxon>Heterobranchia</taxon>
        <taxon>Euthyneura</taxon>
        <taxon>Panpulmonata</taxon>
        <taxon>Eupulmonata</taxon>
        <taxon>Stylommatophora</taxon>
        <taxon>Helicina</taxon>
        <taxon>Arionoidea</taxon>
        <taxon>Arionidae</taxon>
        <taxon>Arion</taxon>
    </lineage>
</organism>
<reference evidence="2" key="1">
    <citation type="submission" date="2014-12" db="EMBL/GenBank/DDBJ databases">
        <title>Insight into the proteome of Arion vulgaris.</title>
        <authorList>
            <person name="Aradska J."/>
            <person name="Bulat T."/>
            <person name="Smidak R."/>
            <person name="Sarate P."/>
            <person name="Gangsoo J."/>
            <person name="Sialana F."/>
            <person name="Bilban M."/>
            <person name="Lubec G."/>
        </authorList>
    </citation>
    <scope>NUCLEOTIDE SEQUENCE</scope>
    <source>
        <tissue evidence="2">Skin</tissue>
    </source>
</reference>
<feature type="non-terminal residue" evidence="2">
    <location>
        <position position="119"/>
    </location>
</feature>
<proteinExistence type="predicted"/>
<evidence type="ECO:0000256" key="1">
    <source>
        <dbReference type="SAM" id="MobiDB-lite"/>
    </source>
</evidence>
<gene>
    <name evidence="2" type="primary">ORF36438</name>
</gene>
<evidence type="ECO:0000313" key="2">
    <source>
        <dbReference type="EMBL" id="CEK59472.1"/>
    </source>
</evidence>
<dbReference type="EMBL" id="HACG01012607">
    <property type="protein sequence ID" value="CEK59472.1"/>
    <property type="molecule type" value="Transcribed_RNA"/>
</dbReference>
<name>A0A0B6YTP3_9EUPU</name>
<accession>A0A0B6YTP3</accession>
<feature type="region of interest" description="Disordered" evidence="1">
    <location>
        <begin position="98"/>
        <end position="119"/>
    </location>
</feature>